<dbReference type="EMBL" id="GBRH01206300">
    <property type="protein sequence ID" value="JAD91595.1"/>
    <property type="molecule type" value="Transcribed_RNA"/>
</dbReference>
<organism evidence="1">
    <name type="scientific">Arundo donax</name>
    <name type="common">Giant reed</name>
    <name type="synonym">Donax arundinaceus</name>
    <dbReference type="NCBI Taxonomy" id="35708"/>
    <lineage>
        <taxon>Eukaryota</taxon>
        <taxon>Viridiplantae</taxon>
        <taxon>Streptophyta</taxon>
        <taxon>Embryophyta</taxon>
        <taxon>Tracheophyta</taxon>
        <taxon>Spermatophyta</taxon>
        <taxon>Magnoliopsida</taxon>
        <taxon>Liliopsida</taxon>
        <taxon>Poales</taxon>
        <taxon>Poaceae</taxon>
        <taxon>PACMAD clade</taxon>
        <taxon>Arundinoideae</taxon>
        <taxon>Arundineae</taxon>
        <taxon>Arundo</taxon>
    </lineage>
</organism>
<reference evidence="1" key="2">
    <citation type="journal article" date="2015" name="Data Brief">
        <title>Shoot transcriptome of the giant reed, Arundo donax.</title>
        <authorList>
            <person name="Barrero R.A."/>
            <person name="Guerrero F.D."/>
            <person name="Moolhuijzen P."/>
            <person name="Goolsby J.A."/>
            <person name="Tidwell J."/>
            <person name="Bellgard S.E."/>
            <person name="Bellgard M.I."/>
        </authorList>
    </citation>
    <scope>NUCLEOTIDE SEQUENCE</scope>
    <source>
        <tissue evidence="1">Shoot tissue taken approximately 20 cm above the soil surface</tissue>
    </source>
</reference>
<protein>
    <submittedName>
        <fullName evidence="1">Uncharacterized protein</fullName>
    </submittedName>
</protein>
<proteinExistence type="predicted"/>
<dbReference type="AlphaFoldDB" id="A0A0A9E145"/>
<accession>A0A0A9E145</accession>
<name>A0A0A9E145_ARUDO</name>
<reference evidence="1" key="1">
    <citation type="submission" date="2014-09" db="EMBL/GenBank/DDBJ databases">
        <authorList>
            <person name="Magalhaes I.L.F."/>
            <person name="Oliveira U."/>
            <person name="Santos F.R."/>
            <person name="Vidigal T.H.D.A."/>
            <person name="Brescovit A.D."/>
            <person name="Santos A.J."/>
        </authorList>
    </citation>
    <scope>NUCLEOTIDE SEQUENCE</scope>
    <source>
        <tissue evidence="1">Shoot tissue taken approximately 20 cm above the soil surface</tissue>
    </source>
</reference>
<sequence length="45" mass="5036">MFPCCGGERWLYWVPVPVPVPVPANCSSECRSGGAVRQEEEERVQ</sequence>
<evidence type="ECO:0000313" key="1">
    <source>
        <dbReference type="EMBL" id="JAD91595.1"/>
    </source>
</evidence>